<organism evidence="8 9">
    <name type="scientific">Paenibacillus lentus</name>
    <dbReference type="NCBI Taxonomy" id="1338368"/>
    <lineage>
        <taxon>Bacteria</taxon>
        <taxon>Bacillati</taxon>
        <taxon>Bacillota</taxon>
        <taxon>Bacilli</taxon>
        <taxon>Bacillales</taxon>
        <taxon>Paenibacillaceae</taxon>
        <taxon>Paenibacillus</taxon>
    </lineage>
</organism>
<keyword evidence="2" id="KW-0805">Transcription regulation</keyword>
<dbReference type="Proteomes" id="UP000273145">
    <property type="component" value="Chromosome"/>
</dbReference>
<dbReference type="NCBIfam" id="TIGR02937">
    <property type="entry name" value="sigma70-ECF"/>
    <property type="match status" value="1"/>
</dbReference>
<dbReference type="SUPFAM" id="SSF88659">
    <property type="entry name" value="Sigma3 and sigma4 domains of RNA polymerase sigma factors"/>
    <property type="match status" value="1"/>
</dbReference>
<proteinExistence type="inferred from homology"/>
<dbReference type="EMBL" id="CP034248">
    <property type="protein sequence ID" value="AZK46140.1"/>
    <property type="molecule type" value="Genomic_DNA"/>
</dbReference>
<dbReference type="PANTHER" id="PTHR43133:SF51">
    <property type="entry name" value="RNA POLYMERASE SIGMA FACTOR"/>
    <property type="match status" value="1"/>
</dbReference>
<name>A0A3Q8SAD6_9BACL</name>
<dbReference type="PANTHER" id="PTHR43133">
    <property type="entry name" value="RNA POLYMERASE ECF-TYPE SIGMA FACTO"/>
    <property type="match status" value="1"/>
</dbReference>
<feature type="compositionally biased region" description="Basic and acidic residues" evidence="5">
    <location>
        <begin position="197"/>
        <end position="215"/>
    </location>
</feature>
<accession>A0A3Q8SAD6</accession>
<evidence type="ECO:0000256" key="2">
    <source>
        <dbReference type="ARBA" id="ARBA00023015"/>
    </source>
</evidence>
<evidence type="ECO:0000256" key="1">
    <source>
        <dbReference type="ARBA" id="ARBA00010641"/>
    </source>
</evidence>
<evidence type="ECO:0000259" key="7">
    <source>
        <dbReference type="Pfam" id="PF08281"/>
    </source>
</evidence>
<reference evidence="8 9" key="1">
    <citation type="submission" date="2018-11" db="EMBL/GenBank/DDBJ databases">
        <title>Genome sequencing of Paenibacillus lentus DSM25539(T).</title>
        <authorList>
            <person name="Kook J.-K."/>
            <person name="Park S.-N."/>
            <person name="Lim Y.K."/>
        </authorList>
    </citation>
    <scope>NUCLEOTIDE SEQUENCE [LARGE SCALE GENOMIC DNA]</scope>
    <source>
        <strain evidence="8 9">DSM 25539</strain>
    </source>
</reference>
<dbReference type="KEGG" id="plen:EIM92_07990"/>
<dbReference type="GO" id="GO:0006352">
    <property type="term" value="P:DNA-templated transcription initiation"/>
    <property type="evidence" value="ECO:0007669"/>
    <property type="project" value="InterPro"/>
</dbReference>
<dbReference type="InterPro" id="IPR013324">
    <property type="entry name" value="RNA_pol_sigma_r3/r4-like"/>
</dbReference>
<dbReference type="Gene3D" id="1.10.1740.10">
    <property type="match status" value="1"/>
</dbReference>
<evidence type="ECO:0000259" key="6">
    <source>
        <dbReference type="Pfam" id="PF04542"/>
    </source>
</evidence>
<evidence type="ECO:0000256" key="3">
    <source>
        <dbReference type="ARBA" id="ARBA00023082"/>
    </source>
</evidence>
<dbReference type="Pfam" id="PF08281">
    <property type="entry name" value="Sigma70_r4_2"/>
    <property type="match status" value="1"/>
</dbReference>
<evidence type="ECO:0000313" key="9">
    <source>
        <dbReference type="Proteomes" id="UP000273145"/>
    </source>
</evidence>
<feature type="domain" description="RNA polymerase sigma-70 region 2" evidence="6">
    <location>
        <begin position="22"/>
        <end position="88"/>
    </location>
</feature>
<feature type="domain" description="RNA polymerase sigma factor 70 region 4 type 2" evidence="7">
    <location>
        <begin position="120"/>
        <end position="172"/>
    </location>
</feature>
<feature type="region of interest" description="Disordered" evidence="5">
    <location>
        <begin position="180"/>
        <end position="215"/>
    </location>
</feature>
<keyword evidence="4" id="KW-0804">Transcription</keyword>
<gene>
    <name evidence="8" type="ORF">EIM92_07990</name>
</gene>
<dbReference type="InterPro" id="IPR039425">
    <property type="entry name" value="RNA_pol_sigma-70-like"/>
</dbReference>
<comment type="similarity">
    <text evidence="1">Belongs to the sigma-70 factor family. ECF subfamily.</text>
</comment>
<dbReference type="InterPro" id="IPR007627">
    <property type="entry name" value="RNA_pol_sigma70_r2"/>
</dbReference>
<evidence type="ECO:0000256" key="4">
    <source>
        <dbReference type="ARBA" id="ARBA00023163"/>
    </source>
</evidence>
<protein>
    <submittedName>
        <fullName evidence="8">RNA polymerase sigma factor</fullName>
    </submittedName>
</protein>
<keyword evidence="3" id="KW-0731">Sigma factor</keyword>
<dbReference type="RefSeq" id="WP_125082209.1">
    <property type="nucleotide sequence ID" value="NZ_CP034248.1"/>
</dbReference>
<dbReference type="Gene3D" id="1.10.10.10">
    <property type="entry name" value="Winged helix-like DNA-binding domain superfamily/Winged helix DNA-binding domain"/>
    <property type="match status" value="1"/>
</dbReference>
<evidence type="ECO:0000313" key="8">
    <source>
        <dbReference type="EMBL" id="AZK46140.1"/>
    </source>
</evidence>
<dbReference type="CDD" id="cd06171">
    <property type="entry name" value="Sigma70_r4"/>
    <property type="match status" value="1"/>
</dbReference>
<keyword evidence="9" id="KW-1185">Reference proteome</keyword>
<dbReference type="InterPro" id="IPR036388">
    <property type="entry name" value="WH-like_DNA-bd_sf"/>
</dbReference>
<dbReference type="Pfam" id="PF04542">
    <property type="entry name" value="Sigma70_r2"/>
    <property type="match status" value="1"/>
</dbReference>
<dbReference type="AlphaFoldDB" id="A0A3Q8SAD6"/>
<dbReference type="OrthoDB" id="9785675at2"/>
<dbReference type="InterPro" id="IPR014284">
    <property type="entry name" value="RNA_pol_sigma-70_dom"/>
</dbReference>
<evidence type="ECO:0000256" key="5">
    <source>
        <dbReference type="SAM" id="MobiDB-lite"/>
    </source>
</evidence>
<dbReference type="InterPro" id="IPR013249">
    <property type="entry name" value="RNA_pol_sigma70_r4_t2"/>
</dbReference>
<dbReference type="InterPro" id="IPR013325">
    <property type="entry name" value="RNA_pol_sigma_r2"/>
</dbReference>
<dbReference type="SUPFAM" id="SSF88946">
    <property type="entry name" value="Sigma2 domain of RNA polymerase sigma factors"/>
    <property type="match status" value="1"/>
</dbReference>
<sequence length="215" mass="24724">MISDQQLTERMAMGEQEAFELLVTRYHGPLLNFVTQQLKDRGKAEDIVQETFIRLIRHLREHGGMEQLRAWLYKVALNLCRDYWRSAAFRSEHTAAEAMPENADPAPGAPELLERQETARQVAATLEYLPDVQQEVVRMRFFHDLKLQEIAELMEIPLSSVKSHLYGALRKLKRILAKGAASDLSSPQAGSRNRSNKNKDKNEDKEVPLHESVYR</sequence>
<dbReference type="GO" id="GO:0003677">
    <property type="term" value="F:DNA binding"/>
    <property type="evidence" value="ECO:0007669"/>
    <property type="project" value="InterPro"/>
</dbReference>
<dbReference type="GO" id="GO:0016987">
    <property type="term" value="F:sigma factor activity"/>
    <property type="evidence" value="ECO:0007669"/>
    <property type="project" value="UniProtKB-KW"/>
</dbReference>